<dbReference type="Gene3D" id="3.30.2090.10">
    <property type="entry name" value="Multidrug efflux transporter AcrB TolC docking domain, DN and DC subdomains"/>
    <property type="match status" value="2"/>
</dbReference>
<dbReference type="SUPFAM" id="SSF82714">
    <property type="entry name" value="Multidrug efflux transporter AcrB TolC docking domain, DN and DC subdomains"/>
    <property type="match status" value="2"/>
</dbReference>
<feature type="transmembrane region" description="Helical" evidence="1">
    <location>
        <begin position="894"/>
        <end position="912"/>
    </location>
</feature>
<reference evidence="2 3" key="1">
    <citation type="submission" date="2021-03" db="EMBL/GenBank/DDBJ databases">
        <title>Complete genome of Polaribacter_sp.SM13.</title>
        <authorList>
            <person name="Jeong S.W."/>
            <person name="Bae J.W."/>
        </authorList>
    </citation>
    <scope>NUCLEOTIDE SEQUENCE [LARGE SCALE GENOMIC DNA]</scope>
    <source>
        <strain evidence="2 3">SM13</strain>
    </source>
</reference>
<evidence type="ECO:0000313" key="2">
    <source>
        <dbReference type="EMBL" id="QTE22230.1"/>
    </source>
</evidence>
<feature type="transmembrane region" description="Helical" evidence="1">
    <location>
        <begin position="521"/>
        <end position="538"/>
    </location>
</feature>
<proteinExistence type="predicted"/>
<feature type="transmembrane region" description="Helical" evidence="1">
    <location>
        <begin position="951"/>
        <end position="972"/>
    </location>
</feature>
<dbReference type="KEGG" id="pcea:J3359_15695"/>
<dbReference type="Gene3D" id="3.30.70.1430">
    <property type="entry name" value="Multidrug efflux transporter AcrB pore domain"/>
    <property type="match status" value="2"/>
</dbReference>
<feature type="transmembrane region" description="Helical" evidence="1">
    <location>
        <begin position="12"/>
        <end position="33"/>
    </location>
</feature>
<dbReference type="PANTHER" id="PTHR32063:SF0">
    <property type="entry name" value="SWARMING MOTILITY PROTEIN SWRC"/>
    <property type="match status" value="1"/>
</dbReference>
<feature type="transmembrane region" description="Helical" evidence="1">
    <location>
        <begin position="1018"/>
        <end position="1042"/>
    </location>
</feature>
<dbReference type="Gene3D" id="3.30.70.1320">
    <property type="entry name" value="Multidrug efflux transporter AcrB pore domain like"/>
    <property type="match status" value="1"/>
</dbReference>
<feature type="transmembrane region" description="Helical" evidence="1">
    <location>
        <begin position="426"/>
        <end position="446"/>
    </location>
</feature>
<keyword evidence="1" id="KW-0812">Transmembrane</keyword>
<sequence>MVIKIFKKKISSFSILTVFTCLTIIGASLIPLLSIQLTPTRTNSSLAVSYSWKDASAKVIEQEVTSKLEGVFNTVKGIKGISSSSRKGSGYISMHFKKNVEMDAIRFEIANLIRQSYSELPEGVSYPFLSKSSSNENNSPILSYSINANESPYYIKKFTENHIIPKLTKLKGINKVDVYGATPFEWVIEYDTKTLAQLNITVYDIQNAISIYLQKRELGNALIQSKNNEAEQEISLVLIHKFKDTMDWNNIPIKKINNRIIYLKNIASVKYKESKVNGYYRVNGLNTVNLVVYAEKEINTINLAETVKVTVNNLKNNIPKGYSIKMTQDNTEFVVAELQKIQKRTLFSFLILLVLIILIYRNFKYLSILFFSIITNLLIAVIFYYAFNVQLQLYSFAGITISFGIIIDNSIIMIDHLRNKGNKKAFLAILAATLTTIGALMVIFLLEENQRLNLWDFALVIAINIGVSLLVSLFYVPALVEKMNLKKKHIHFSRKRKRNIGRFTKKYKTAIEWMRKPKFKWLFILFFVLGFGLPIQLLPKELEGDNIGVKIYNNTLGTEWYNIKMRPILEKTLGGSLRLFTEDVFENSYYSEPERTSLQVTGSMPDGCTIEQLNHVILKMERFIGSFDEVSLYETQINGPKNSRISIYFKDNFEFGSFPYTLKSMLESKSNSLGGLDWTVTGVGRGFSNASGSGFKNNRIELEGYNYDNLYRYAELLKQQLEENSSGRVKEVEITNGRRGSNSLNEYFLNFNQEQLALANVSQNRLYGYLKNQVHSGNIASIVNNHELQQVKLVSNNYQKFNVWDLKNTPIPINNKQYKLNQLASIEKRKTGNTIHKSYQQYRLTVAYDFLGTYPLAQKVRERNVEEIKDKLPIGYRVIKQSYNGWNKKDSKQYYYIFIIIVIIFFICSILLESLRQPLAIISMIPLSFIGVFLTFYLFEFNFDQGGYASFILLCGISVNSALFIINDYNNLKKQYPNRNVQDLYFKAFNSKIIPIFLTIISTIVGLIPFIWNGQNEAFWFSFAVGSIGGLIFSIIGILLYLPIFCVEKNKIFS</sequence>
<dbReference type="Gene3D" id="3.30.70.1440">
    <property type="entry name" value="Multidrug efflux transporter AcrB pore domain"/>
    <property type="match status" value="1"/>
</dbReference>
<dbReference type="EMBL" id="CP071869">
    <property type="protein sequence ID" value="QTE22230.1"/>
    <property type="molecule type" value="Genomic_DNA"/>
</dbReference>
<dbReference type="InterPro" id="IPR001036">
    <property type="entry name" value="Acrflvin-R"/>
</dbReference>
<gene>
    <name evidence="2" type="ORF">J3359_15695</name>
</gene>
<dbReference type="Pfam" id="PF00873">
    <property type="entry name" value="ACR_tran"/>
    <property type="match status" value="2"/>
</dbReference>
<feature type="transmembrane region" description="Helical" evidence="1">
    <location>
        <begin position="345"/>
        <end position="361"/>
    </location>
</feature>
<feature type="transmembrane region" description="Helical" evidence="1">
    <location>
        <begin position="393"/>
        <end position="414"/>
    </location>
</feature>
<feature type="transmembrane region" description="Helical" evidence="1">
    <location>
        <begin position="993"/>
        <end position="1012"/>
    </location>
</feature>
<dbReference type="Proteomes" id="UP000663920">
    <property type="component" value="Chromosome"/>
</dbReference>
<keyword evidence="1" id="KW-0472">Membrane</keyword>
<protein>
    <submittedName>
        <fullName evidence="2">Efflux RND transporter permease subunit</fullName>
    </submittedName>
</protein>
<dbReference type="GO" id="GO:0042910">
    <property type="term" value="F:xenobiotic transmembrane transporter activity"/>
    <property type="evidence" value="ECO:0007669"/>
    <property type="project" value="TreeGrafter"/>
</dbReference>
<feature type="transmembrane region" description="Helical" evidence="1">
    <location>
        <begin position="458"/>
        <end position="480"/>
    </location>
</feature>
<name>A0A975H8Z8_9FLAO</name>
<keyword evidence="3" id="KW-1185">Reference proteome</keyword>
<dbReference type="InterPro" id="IPR027463">
    <property type="entry name" value="AcrB_DN_DC_subdom"/>
</dbReference>
<feature type="transmembrane region" description="Helical" evidence="1">
    <location>
        <begin position="368"/>
        <end position="387"/>
    </location>
</feature>
<feature type="transmembrane region" description="Helical" evidence="1">
    <location>
        <begin position="919"/>
        <end position="939"/>
    </location>
</feature>
<dbReference type="PANTHER" id="PTHR32063">
    <property type="match status" value="1"/>
</dbReference>
<evidence type="ECO:0000313" key="3">
    <source>
        <dbReference type="Proteomes" id="UP000663920"/>
    </source>
</evidence>
<accession>A0A975H8Z8</accession>
<dbReference type="SUPFAM" id="SSF82866">
    <property type="entry name" value="Multidrug efflux transporter AcrB transmembrane domain"/>
    <property type="match status" value="2"/>
</dbReference>
<dbReference type="AlphaFoldDB" id="A0A975H8Z8"/>
<keyword evidence="1" id="KW-1133">Transmembrane helix</keyword>
<dbReference type="SUPFAM" id="SSF82693">
    <property type="entry name" value="Multidrug efflux transporter AcrB pore domain, PN1, PN2, PC1 and PC2 subdomains"/>
    <property type="match status" value="1"/>
</dbReference>
<dbReference type="GO" id="GO:0005886">
    <property type="term" value="C:plasma membrane"/>
    <property type="evidence" value="ECO:0007669"/>
    <property type="project" value="TreeGrafter"/>
</dbReference>
<evidence type="ECO:0000256" key="1">
    <source>
        <dbReference type="SAM" id="Phobius"/>
    </source>
</evidence>
<organism evidence="2 3">
    <name type="scientific">Polaribacter cellanae</name>
    <dbReference type="NCBI Taxonomy" id="2818493"/>
    <lineage>
        <taxon>Bacteria</taxon>
        <taxon>Pseudomonadati</taxon>
        <taxon>Bacteroidota</taxon>
        <taxon>Flavobacteriia</taxon>
        <taxon>Flavobacteriales</taxon>
        <taxon>Flavobacteriaceae</taxon>
    </lineage>
</organism>
<dbReference type="Gene3D" id="1.20.1640.10">
    <property type="entry name" value="Multidrug efflux transporter AcrB transmembrane domain"/>
    <property type="match status" value="3"/>
</dbReference>
<dbReference type="RefSeq" id="WP_208077950.1">
    <property type="nucleotide sequence ID" value="NZ_CP071869.1"/>
</dbReference>